<gene>
    <name evidence="7" type="ORF">GCM10011386_45530</name>
</gene>
<proteinExistence type="inferred from homology"/>
<name>A0ABQ1MZZ2_9SPHI</name>
<dbReference type="SUPFAM" id="SSF48452">
    <property type="entry name" value="TPR-like"/>
    <property type="match status" value="1"/>
</dbReference>
<keyword evidence="8" id="KW-1185">Reference proteome</keyword>
<evidence type="ECO:0000256" key="2">
    <source>
        <dbReference type="ARBA" id="ARBA00006275"/>
    </source>
</evidence>
<keyword evidence="3" id="KW-0732">Signal</keyword>
<accession>A0ABQ1MZZ2</accession>
<dbReference type="Gene3D" id="1.25.40.390">
    <property type="match status" value="1"/>
</dbReference>
<dbReference type="InterPro" id="IPR012944">
    <property type="entry name" value="SusD_RagB_dom"/>
</dbReference>
<reference evidence="8" key="1">
    <citation type="journal article" date="2019" name="Int. J. Syst. Evol. Microbiol.">
        <title>The Global Catalogue of Microorganisms (GCM) 10K type strain sequencing project: providing services to taxonomists for standard genome sequencing and annotation.</title>
        <authorList>
            <consortium name="The Broad Institute Genomics Platform"/>
            <consortium name="The Broad Institute Genome Sequencing Center for Infectious Disease"/>
            <person name="Wu L."/>
            <person name="Ma J."/>
        </authorList>
    </citation>
    <scope>NUCLEOTIDE SEQUENCE [LARGE SCALE GENOMIC DNA]</scope>
    <source>
        <strain evidence="8">CGMCC 1.15342</strain>
    </source>
</reference>
<keyword evidence="4" id="KW-0472">Membrane</keyword>
<sequence>MGMLFLHENRQITHVQKDKLSEGTSGHVIWGANEERSFEDKKYLYPISDIVLNPNLVQNPGW</sequence>
<organism evidence="7 8">
    <name type="scientific">Parapedobacter defluvii</name>
    <dbReference type="NCBI Taxonomy" id="2045106"/>
    <lineage>
        <taxon>Bacteria</taxon>
        <taxon>Pseudomonadati</taxon>
        <taxon>Bacteroidota</taxon>
        <taxon>Sphingobacteriia</taxon>
        <taxon>Sphingobacteriales</taxon>
        <taxon>Sphingobacteriaceae</taxon>
        <taxon>Parapedobacter</taxon>
    </lineage>
</organism>
<dbReference type="Pfam" id="PF07980">
    <property type="entry name" value="SusD_RagB"/>
    <property type="match status" value="1"/>
</dbReference>
<evidence type="ECO:0000256" key="4">
    <source>
        <dbReference type="ARBA" id="ARBA00023136"/>
    </source>
</evidence>
<evidence type="ECO:0000259" key="6">
    <source>
        <dbReference type="Pfam" id="PF07980"/>
    </source>
</evidence>
<evidence type="ECO:0000256" key="5">
    <source>
        <dbReference type="ARBA" id="ARBA00023237"/>
    </source>
</evidence>
<comment type="subcellular location">
    <subcellularLocation>
        <location evidence="1">Cell outer membrane</location>
    </subcellularLocation>
</comment>
<evidence type="ECO:0000256" key="3">
    <source>
        <dbReference type="ARBA" id="ARBA00022729"/>
    </source>
</evidence>
<dbReference type="InterPro" id="IPR011990">
    <property type="entry name" value="TPR-like_helical_dom_sf"/>
</dbReference>
<comment type="similarity">
    <text evidence="2">Belongs to the SusD family.</text>
</comment>
<dbReference type="RefSeq" id="WP_188753783.1">
    <property type="nucleotide sequence ID" value="NZ_BMIK01000029.1"/>
</dbReference>
<evidence type="ECO:0000313" key="7">
    <source>
        <dbReference type="EMBL" id="GGC48218.1"/>
    </source>
</evidence>
<feature type="domain" description="RagB/SusD" evidence="6">
    <location>
        <begin position="9"/>
        <end position="62"/>
    </location>
</feature>
<comment type="caution">
    <text evidence="7">The sequence shown here is derived from an EMBL/GenBank/DDBJ whole genome shotgun (WGS) entry which is preliminary data.</text>
</comment>
<keyword evidence="5" id="KW-0998">Cell outer membrane</keyword>
<dbReference type="EMBL" id="BMIK01000029">
    <property type="protein sequence ID" value="GGC48218.1"/>
    <property type="molecule type" value="Genomic_DNA"/>
</dbReference>
<evidence type="ECO:0000313" key="8">
    <source>
        <dbReference type="Proteomes" id="UP000597338"/>
    </source>
</evidence>
<protein>
    <recommendedName>
        <fullName evidence="6">RagB/SusD domain-containing protein</fullName>
    </recommendedName>
</protein>
<dbReference type="Proteomes" id="UP000597338">
    <property type="component" value="Unassembled WGS sequence"/>
</dbReference>
<evidence type="ECO:0000256" key="1">
    <source>
        <dbReference type="ARBA" id="ARBA00004442"/>
    </source>
</evidence>